<feature type="region of interest" description="Disordered" evidence="2">
    <location>
        <begin position="559"/>
        <end position="580"/>
    </location>
</feature>
<dbReference type="GO" id="GO:0009279">
    <property type="term" value="C:cell outer membrane"/>
    <property type="evidence" value="ECO:0007669"/>
    <property type="project" value="TreeGrafter"/>
</dbReference>
<dbReference type="Proteomes" id="UP000295210">
    <property type="component" value="Unassembled WGS sequence"/>
</dbReference>
<feature type="region of interest" description="Disordered" evidence="2">
    <location>
        <begin position="781"/>
        <end position="801"/>
    </location>
</feature>
<dbReference type="PANTHER" id="PTHR36504:SF1">
    <property type="entry name" value="LIPOPOLYSACCHARIDE EXPORT SYSTEM PROTEIN LPTA"/>
    <property type="match status" value="1"/>
</dbReference>
<evidence type="ECO:0000313" key="5">
    <source>
        <dbReference type="EMBL" id="TCK74131.1"/>
    </source>
</evidence>
<feature type="transmembrane region" description="Helical" evidence="3">
    <location>
        <begin position="12"/>
        <end position="30"/>
    </location>
</feature>
<evidence type="ECO:0000313" key="6">
    <source>
        <dbReference type="Proteomes" id="UP000295210"/>
    </source>
</evidence>
<dbReference type="GO" id="GO:0017089">
    <property type="term" value="F:glycolipid transfer activity"/>
    <property type="evidence" value="ECO:0007669"/>
    <property type="project" value="TreeGrafter"/>
</dbReference>
<keyword evidence="3" id="KW-0472">Membrane</keyword>
<dbReference type="GO" id="GO:0015920">
    <property type="term" value="P:lipopolysaccharide transport"/>
    <property type="evidence" value="ECO:0007669"/>
    <property type="project" value="TreeGrafter"/>
</dbReference>
<dbReference type="AlphaFoldDB" id="A0A4V2PVI5"/>
<protein>
    <submittedName>
        <fullName evidence="5">Lipopolysaccharide export system protein LptA</fullName>
    </submittedName>
</protein>
<evidence type="ECO:0000256" key="3">
    <source>
        <dbReference type="SAM" id="Phobius"/>
    </source>
</evidence>
<dbReference type="Pfam" id="PF03968">
    <property type="entry name" value="LptD_N"/>
    <property type="match status" value="1"/>
</dbReference>
<keyword evidence="3" id="KW-1133">Transmembrane helix</keyword>
<evidence type="ECO:0000256" key="2">
    <source>
        <dbReference type="SAM" id="MobiDB-lite"/>
    </source>
</evidence>
<dbReference type="GO" id="GO:0030288">
    <property type="term" value="C:outer membrane-bounded periplasmic space"/>
    <property type="evidence" value="ECO:0007669"/>
    <property type="project" value="TreeGrafter"/>
</dbReference>
<organism evidence="5 6">
    <name type="scientific">Acidipila rosea</name>
    <dbReference type="NCBI Taxonomy" id="768535"/>
    <lineage>
        <taxon>Bacteria</taxon>
        <taxon>Pseudomonadati</taxon>
        <taxon>Acidobacteriota</taxon>
        <taxon>Terriglobia</taxon>
        <taxon>Terriglobales</taxon>
        <taxon>Acidobacteriaceae</taxon>
        <taxon>Acidipila</taxon>
    </lineage>
</organism>
<name>A0A4V2PVI5_9BACT</name>
<dbReference type="InterPro" id="IPR010664">
    <property type="entry name" value="LipoPS_assembly_LptC-rel"/>
</dbReference>
<reference evidence="5 6" key="1">
    <citation type="submission" date="2019-03" db="EMBL/GenBank/DDBJ databases">
        <title>Genomic Encyclopedia of Type Strains, Phase IV (KMG-IV): sequencing the most valuable type-strain genomes for metagenomic binning, comparative biology and taxonomic classification.</title>
        <authorList>
            <person name="Goeker M."/>
        </authorList>
    </citation>
    <scope>NUCLEOTIDE SEQUENCE [LARGE SCALE GENOMIC DNA]</scope>
    <source>
        <strain evidence="5 6">DSM 103428</strain>
    </source>
</reference>
<accession>A0A4V2PVI5</accession>
<sequence length="801" mass="84320">MRMTIEKLRRGIIVAAVLLVVVLAGFFFYARRQLTRITKDLPGKLGANIQQTANGFTYSQSDGQGHTLFTLRASKLTQFKGGHALLHDVAITLYGPPGSGRVDKIYGSDFDYDQAAGIATAQGQVEIDLEGPAGEGAEKGDGNDGQAQRSTIHVKTSGLSFNQKTGEAETAQHAEFQLPKAAGQAMGASYNSKTGLLVLGSQVEFTTSTDGNAATVHAAHAQMMRSTQQAYLLSPVTDFRNEKSSAKTAVLHFRKDGTTDRIDAEGDVHVATDTGTTMQSQKAVILLDGKSQPTRADMSGGVIFAMKRPGQTMHGVANEGTVNFGPESTITHAQLRNTVSVVEQVNGLRGDPRGSATRELRGSQVDVNFRQEPGNKSLADKVLVRGGAVMTLRSLPTKGAGQDTTLMGDQLLATLGERNTIRQLDGSGQTKIIDKAQDGSVNTSSGDVLKVLFAPAPAERAAGRDAKQAEQGGFNTSQISSAVQVGHVVLTQTPAKKGAAGLHATAQRADYHEADQVLHLTGGARLENGALDLTASAVDYNRESGDAAAKGDVRATYQEKNNGEKNNGQPGGGPQLGGEGPVHIVAAAAEFAHASGISRFTGTEKAPPHMWQGANSITAPVIELSRKDGSLRAHGAKGTMGVRTTLATMLGPKRQADVVRIESGTLDYSDQDRRGDFRGGVKAEDADGTIHSDEAQVYLAAANGTHAQTAKQTHTSQIDHIVAMGHVVLTQPGRKGTGEKLVYTAKDGKYVLTGSPKRQPMIEDAQHGRTTGAALIFNSQDDSVEVTGGQSGAVTDTRVPK</sequence>
<comment type="caution">
    <text evidence="5">The sequence shown here is derived from an EMBL/GenBank/DDBJ whole genome shotgun (WGS) entry which is preliminary data.</text>
</comment>
<keyword evidence="6" id="KW-1185">Reference proteome</keyword>
<feature type="domain" description="Organic solvent tolerance-like N-terminal" evidence="4">
    <location>
        <begin position="661"/>
        <end position="778"/>
    </location>
</feature>
<feature type="compositionally biased region" description="Low complexity" evidence="2">
    <location>
        <begin position="559"/>
        <end position="568"/>
    </location>
</feature>
<keyword evidence="3" id="KW-0812">Transmembrane</keyword>
<dbReference type="OrthoDB" id="102574at2"/>
<dbReference type="Gene3D" id="2.60.450.10">
    <property type="entry name" value="Lipopolysaccharide (LPS) transport protein A like domain"/>
    <property type="match status" value="2"/>
</dbReference>
<gene>
    <name evidence="5" type="ORF">C7378_1753</name>
</gene>
<dbReference type="Pfam" id="PF06835">
    <property type="entry name" value="LptC"/>
    <property type="match status" value="1"/>
</dbReference>
<evidence type="ECO:0000259" key="4">
    <source>
        <dbReference type="Pfam" id="PF03968"/>
    </source>
</evidence>
<dbReference type="InterPro" id="IPR052037">
    <property type="entry name" value="LPS_export_LptA"/>
</dbReference>
<keyword evidence="1" id="KW-0732">Signal</keyword>
<dbReference type="PANTHER" id="PTHR36504">
    <property type="entry name" value="LIPOPOLYSACCHARIDE EXPORT SYSTEM PROTEIN LPTA"/>
    <property type="match status" value="1"/>
</dbReference>
<dbReference type="EMBL" id="SMGK01000002">
    <property type="protein sequence ID" value="TCK74131.1"/>
    <property type="molecule type" value="Genomic_DNA"/>
</dbReference>
<dbReference type="InterPro" id="IPR005653">
    <property type="entry name" value="OstA-like_N"/>
</dbReference>
<feature type="compositionally biased region" description="Gly residues" evidence="2">
    <location>
        <begin position="569"/>
        <end position="580"/>
    </location>
</feature>
<proteinExistence type="predicted"/>
<evidence type="ECO:0000256" key="1">
    <source>
        <dbReference type="ARBA" id="ARBA00022729"/>
    </source>
</evidence>